<dbReference type="RefSeq" id="WP_285762350.1">
    <property type="nucleotide sequence ID" value="NZ_BSYJ01000001.1"/>
</dbReference>
<dbReference type="PROSITE" id="PS00379">
    <property type="entry name" value="CDP_ALCOHOL_P_TRANSF"/>
    <property type="match status" value="1"/>
</dbReference>
<evidence type="ECO:0000256" key="11">
    <source>
        <dbReference type="ARBA" id="ARBA00023136"/>
    </source>
</evidence>
<sequence length="195" mass="22622">MSEQNSYQRWRWIPNALTILRILLLPVIFWLHQQGQHMAAVVTFVIAGFSDFFDGRLARHFNWKTQLGAVLDPVADKLLVLFLLPLVWDQAVLLPWLGVLIFLRYLVQLSVFPVLMMWLKRPFKVKPIFPSKLATAVAFAIIALGLLGSFEVLRPVLRWLLEPLAFLGILLEIYVLVTFLPRYWAIIQGRHDTFE</sequence>
<keyword evidence="7 15" id="KW-0808">Transferase</keyword>
<accession>A0ABQ6LUU3</accession>
<dbReference type="Pfam" id="PF01066">
    <property type="entry name" value="CDP-OH_P_transf"/>
    <property type="match status" value="1"/>
</dbReference>
<dbReference type="PANTHER" id="PTHR14269">
    <property type="entry name" value="CDP-DIACYLGLYCEROL--GLYCEROL-3-PHOSPHATE 3-PHOSPHATIDYLTRANSFERASE-RELATED"/>
    <property type="match status" value="1"/>
</dbReference>
<keyword evidence="18" id="KW-1185">Reference proteome</keyword>
<feature type="transmembrane region" description="Helical" evidence="16">
    <location>
        <begin position="12"/>
        <end position="31"/>
    </location>
</feature>
<evidence type="ECO:0000256" key="2">
    <source>
        <dbReference type="ARBA" id="ARBA00005042"/>
    </source>
</evidence>
<evidence type="ECO:0000313" key="17">
    <source>
        <dbReference type="EMBL" id="GMG85821.1"/>
    </source>
</evidence>
<dbReference type="InterPro" id="IPR000462">
    <property type="entry name" value="CDP-OH_P_trans"/>
</dbReference>
<reference evidence="17 18" key="1">
    <citation type="submission" date="2023-04" db="EMBL/GenBank/DDBJ databases">
        <title>Marinobulbifer ophiurae gen. nov., sp. Nov., isolate from tissue of brittle star Ophioplocus japonicus.</title>
        <authorList>
            <person name="Kawano K."/>
            <person name="Sawayama S."/>
            <person name="Nakagawa S."/>
        </authorList>
    </citation>
    <scope>NUCLEOTIDE SEQUENCE [LARGE SCALE GENOMIC DNA]</scope>
    <source>
        <strain evidence="17 18">NKW57</strain>
    </source>
</reference>
<evidence type="ECO:0000256" key="8">
    <source>
        <dbReference type="ARBA" id="ARBA00022692"/>
    </source>
</evidence>
<evidence type="ECO:0000313" key="18">
    <source>
        <dbReference type="Proteomes" id="UP001224392"/>
    </source>
</evidence>
<keyword evidence="13" id="KW-1208">Phospholipid metabolism</keyword>
<comment type="pathway">
    <text evidence="2">Phospholipid metabolism; phosphatidylglycerol biosynthesis; phosphatidylglycerol from CDP-diacylglycerol: step 1/2.</text>
</comment>
<dbReference type="Proteomes" id="UP001224392">
    <property type="component" value="Unassembled WGS sequence"/>
</dbReference>
<evidence type="ECO:0000256" key="6">
    <source>
        <dbReference type="ARBA" id="ARBA00022516"/>
    </source>
</evidence>
<dbReference type="EC" id="2.7.8.5" evidence="4"/>
<keyword evidence="12" id="KW-0594">Phospholipid biosynthesis</keyword>
<evidence type="ECO:0000256" key="16">
    <source>
        <dbReference type="SAM" id="Phobius"/>
    </source>
</evidence>
<protein>
    <recommendedName>
        <fullName evidence="5">CDP-diacylglycerol--glycerol-3-phosphate 3-phosphatidyltransferase</fullName>
        <ecNumber evidence="4">2.7.8.5</ecNumber>
    </recommendedName>
</protein>
<evidence type="ECO:0000256" key="7">
    <source>
        <dbReference type="ARBA" id="ARBA00022679"/>
    </source>
</evidence>
<evidence type="ECO:0000256" key="3">
    <source>
        <dbReference type="ARBA" id="ARBA00010441"/>
    </source>
</evidence>
<evidence type="ECO:0000256" key="4">
    <source>
        <dbReference type="ARBA" id="ARBA00013170"/>
    </source>
</evidence>
<feature type="transmembrane region" description="Helical" evidence="16">
    <location>
        <begin position="131"/>
        <end position="150"/>
    </location>
</feature>
<dbReference type="InterPro" id="IPR050324">
    <property type="entry name" value="CDP-alcohol_PTase-I"/>
</dbReference>
<name>A0ABQ6LUU3_9GAMM</name>
<keyword evidence="10" id="KW-0443">Lipid metabolism</keyword>
<keyword evidence="8 16" id="KW-0812">Transmembrane</keyword>
<dbReference type="InterPro" id="IPR004570">
    <property type="entry name" value="Phosphatidylglycerol_P_synth"/>
</dbReference>
<dbReference type="EMBL" id="BSYJ01000001">
    <property type="protein sequence ID" value="GMG85821.1"/>
    <property type="molecule type" value="Genomic_DNA"/>
</dbReference>
<proteinExistence type="inferred from homology"/>
<dbReference type="Gene3D" id="1.20.120.1760">
    <property type="match status" value="1"/>
</dbReference>
<keyword evidence="11 16" id="KW-0472">Membrane</keyword>
<dbReference type="PANTHER" id="PTHR14269:SF11">
    <property type="entry name" value="CDP-DIACYLGLYCEROL--GLYCEROL-3-PHOSPHATE 3-PHOSPHATIDYLTRANSFERASE"/>
    <property type="match status" value="1"/>
</dbReference>
<organism evidence="17 18">
    <name type="scientific">Biformimicrobium ophioploci</name>
    <dbReference type="NCBI Taxonomy" id="3036711"/>
    <lineage>
        <taxon>Bacteria</taxon>
        <taxon>Pseudomonadati</taxon>
        <taxon>Pseudomonadota</taxon>
        <taxon>Gammaproteobacteria</taxon>
        <taxon>Cellvibrionales</taxon>
        <taxon>Microbulbiferaceae</taxon>
        <taxon>Biformimicrobium</taxon>
    </lineage>
</organism>
<comment type="catalytic activity">
    <reaction evidence="14">
        <text>a CDP-1,2-diacyl-sn-glycerol + sn-glycerol 3-phosphate = a 1,2-diacyl-sn-glycero-3-phospho-(1'-sn-glycero-3'-phosphate) + CMP + H(+)</text>
        <dbReference type="Rhea" id="RHEA:12593"/>
        <dbReference type="ChEBI" id="CHEBI:15378"/>
        <dbReference type="ChEBI" id="CHEBI:57597"/>
        <dbReference type="ChEBI" id="CHEBI:58332"/>
        <dbReference type="ChEBI" id="CHEBI:60110"/>
        <dbReference type="ChEBI" id="CHEBI:60377"/>
        <dbReference type="EC" id="2.7.8.5"/>
    </reaction>
</comment>
<evidence type="ECO:0000256" key="1">
    <source>
        <dbReference type="ARBA" id="ARBA00004141"/>
    </source>
</evidence>
<comment type="caution">
    <text evidence="17">The sequence shown here is derived from an EMBL/GenBank/DDBJ whole genome shotgun (WGS) entry which is preliminary data.</text>
</comment>
<feature type="transmembrane region" description="Helical" evidence="16">
    <location>
        <begin position="156"/>
        <end position="180"/>
    </location>
</feature>
<comment type="subcellular location">
    <subcellularLocation>
        <location evidence="1">Membrane</location>
        <topology evidence="1">Multi-pass membrane protein</topology>
    </subcellularLocation>
</comment>
<evidence type="ECO:0000256" key="13">
    <source>
        <dbReference type="ARBA" id="ARBA00023264"/>
    </source>
</evidence>
<evidence type="ECO:0000256" key="5">
    <source>
        <dbReference type="ARBA" id="ARBA00014944"/>
    </source>
</evidence>
<evidence type="ECO:0000256" key="15">
    <source>
        <dbReference type="RuleBase" id="RU003750"/>
    </source>
</evidence>
<evidence type="ECO:0000256" key="9">
    <source>
        <dbReference type="ARBA" id="ARBA00022989"/>
    </source>
</evidence>
<evidence type="ECO:0000256" key="14">
    <source>
        <dbReference type="ARBA" id="ARBA00048586"/>
    </source>
</evidence>
<keyword evidence="9 16" id="KW-1133">Transmembrane helix</keyword>
<gene>
    <name evidence="17" type="ORF">MNKW57_01420</name>
</gene>
<comment type="similarity">
    <text evidence="3 15">Belongs to the CDP-alcohol phosphatidyltransferase class-I family.</text>
</comment>
<feature type="transmembrane region" description="Helical" evidence="16">
    <location>
        <begin position="94"/>
        <end position="119"/>
    </location>
</feature>
<evidence type="ECO:0000256" key="12">
    <source>
        <dbReference type="ARBA" id="ARBA00023209"/>
    </source>
</evidence>
<dbReference type="PIRSF" id="PIRSF000847">
    <property type="entry name" value="Phos_ph_gly_syn"/>
    <property type="match status" value="1"/>
</dbReference>
<keyword evidence="6" id="KW-0444">Lipid biosynthesis</keyword>
<dbReference type="InterPro" id="IPR043130">
    <property type="entry name" value="CDP-OH_PTrfase_TM_dom"/>
</dbReference>
<evidence type="ECO:0000256" key="10">
    <source>
        <dbReference type="ARBA" id="ARBA00023098"/>
    </source>
</evidence>
<dbReference type="InterPro" id="IPR048254">
    <property type="entry name" value="CDP_ALCOHOL_P_TRANSF_CS"/>
</dbReference>